<evidence type="ECO:0000256" key="1">
    <source>
        <dbReference type="ARBA" id="ARBA00009254"/>
    </source>
</evidence>
<dbReference type="Gene3D" id="1.10.287.310">
    <property type="match status" value="1"/>
</dbReference>
<proteinExistence type="inferred from homology"/>
<dbReference type="EMBL" id="BAABJH010000001">
    <property type="protein sequence ID" value="GAA4887484.1"/>
    <property type="molecule type" value="Genomic_DNA"/>
</dbReference>
<dbReference type="PROSITE" id="PS00579">
    <property type="entry name" value="RIBOSOMAL_L29"/>
    <property type="match status" value="1"/>
</dbReference>
<evidence type="ECO:0000256" key="4">
    <source>
        <dbReference type="ARBA" id="ARBA00035204"/>
    </source>
</evidence>
<organism evidence="6 7">
    <name type="scientific">Flaviramulus aquimarinus</name>
    <dbReference type="NCBI Taxonomy" id="1170456"/>
    <lineage>
        <taxon>Bacteria</taxon>
        <taxon>Pseudomonadati</taxon>
        <taxon>Bacteroidota</taxon>
        <taxon>Flavobacteriia</taxon>
        <taxon>Flavobacteriales</taxon>
        <taxon>Flavobacteriaceae</taxon>
        <taxon>Flaviramulus</taxon>
    </lineage>
</organism>
<evidence type="ECO:0000256" key="3">
    <source>
        <dbReference type="ARBA" id="ARBA00023274"/>
    </source>
</evidence>
<keyword evidence="7" id="KW-1185">Reference proteome</keyword>
<dbReference type="Pfam" id="PF00831">
    <property type="entry name" value="Ribosomal_L29"/>
    <property type="match status" value="1"/>
</dbReference>
<dbReference type="SUPFAM" id="SSF46561">
    <property type="entry name" value="Ribosomal protein L29 (L29p)"/>
    <property type="match status" value="1"/>
</dbReference>
<dbReference type="InterPro" id="IPR036049">
    <property type="entry name" value="Ribosomal_uL29_sf"/>
</dbReference>
<keyword evidence="2 5" id="KW-0689">Ribosomal protein</keyword>
<comment type="similarity">
    <text evidence="1 5">Belongs to the universal ribosomal protein uL29 family.</text>
</comment>
<evidence type="ECO:0000313" key="6">
    <source>
        <dbReference type="EMBL" id="GAA4887484.1"/>
    </source>
</evidence>
<dbReference type="CDD" id="cd00427">
    <property type="entry name" value="Ribosomal_L29_HIP"/>
    <property type="match status" value="1"/>
</dbReference>
<gene>
    <name evidence="5 6" type="primary">rpmC</name>
    <name evidence="6" type="ORF">GCM10023311_09060</name>
</gene>
<dbReference type="HAMAP" id="MF_00374">
    <property type="entry name" value="Ribosomal_uL29"/>
    <property type="match status" value="1"/>
</dbReference>
<dbReference type="InterPro" id="IPR018254">
    <property type="entry name" value="Ribosomal_uL29_CS"/>
</dbReference>
<reference evidence="7" key="1">
    <citation type="journal article" date="2019" name="Int. J. Syst. Evol. Microbiol.">
        <title>The Global Catalogue of Microorganisms (GCM) 10K type strain sequencing project: providing services to taxonomists for standard genome sequencing and annotation.</title>
        <authorList>
            <consortium name="The Broad Institute Genomics Platform"/>
            <consortium name="The Broad Institute Genome Sequencing Center for Infectious Disease"/>
            <person name="Wu L."/>
            <person name="Ma J."/>
        </authorList>
    </citation>
    <scope>NUCLEOTIDE SEQUENCE [LARGE SCALE GENOMIC DNA]</scope>
    <source>
        <strain evidence="7">JCM 18274</strain>
    </source>
</reference>
<name>A0ABP9EVF5_9FLAO</name>
<sequence>MMKQSEIKELSVAELQDKLGETKKSYSDLKLAHAISPLENPIQLRTIRRTVARIATELTKRELQ</sequence>
<evidence type="ECO:0000256" key="5">
    <source>
        <dbReference type="HAMAP-Rule" id="MF_00374"/>
    </source>
</evidence>
<keyword evidence="3 5" id="KW-0687">Ribonucleoprotein</keyword>
<dbReference type="Proteomes" id="UP001500433">
    <property type="component" value="Unassembled WGS sequence"/>
</dbReference>
<comment type="caution">
    <text evidence="6">The sequence shown here is derived from an EMBL/GenBank/DDBJ whole genome shotgun (WGS) entry which is preliminary data.</text>
</comment>
<dbReference type="NCBIfam" id="TIGR00012">
    <property type="entry name" value="L29"/>
    <property type="match status" value="1"/>
</dbReference>
<accession>A0ABP9EVF5</accession>
<dbReference type="GO" id="GO:0005840">
    <property type="term" value="C:ribosome"/>
    <property type="evidence" value="ECO:0007669"/>
    <property type="project" value="UniProtKB-KW"/>
</dbReference>
<dbReference type="InterPro" id="IPR001854">
    <property type="entry name" value="Ribosomal_uL29"/>
</dbReference>
<evidence type="ECO:0000313" key="7">
    <source>
        <dbReference type="Proteomes" id="UP001500433"/>
    </source>
</evidence>
<evidence type="ECO:0000256" key="2">
    <source>
        <dbReference type="ARBA" id="ARBA00022980"/>
    </source>
</evidence>
<protein>
    <recommendedName>
        <fullName evidence="4 5">Large ribosomal subunit protein uL29</fullName>
    </recommendedName>
</protein>